<dbReference type="InterPro" id="IPR010424">
    <property type="entry name" value="EutQ"/>
</dbReference>
<dbReference type="InterPro" id="IPR014710">
    <property type="entry name" value="RmlC-like_jellyroll"/>
</dbReference>
<dbReference type="SUPFAM" id="SSF51182">
    <property type="entry name" value="RmlC-like cupins"/>
    <property type="match status" value="1"/>
</dbReference>
<dbReference type="CDD" id="cd02228">
    <property type="entry name" value="cupin_EutQ"/>
    <property type="match status" value="1"/>
</dbReference>
<gene>
    <name evidence="1" type="primary">eutQ_2</name>
    <name evidence="1" type="ORF">Ctaglu_04610</name>
</gene>
<dbReference type="RefSeq" id="WP_124997683.1">
    <property type="nucleotide sequence ID" value="NZ_BHYK01000002.1"/>
</dbReference>
<dbReference type="AlphaFoldDB" id="A0A401UH13"/>
<dbReference type="EMBL" id="BHYK01000002">
    <property type="protein sequence ID" value="GCD08838.1"/>
    <property type="molecule type" value="Genomic_DNA"/>
</dbReference>
<accession>A0A401UH13</accession>
<dbReference type="PANTHER" id="PTHR36169:SF1">
    <property type="entry name" value="ACETATE KINASE EUTQ"/>
    <property type="match status" value="1"/>
</dbReference>
<reference evidence="1 2" key="1">
    <citation type="submission" date="2018-11" db="EMBL/GenBank/DDBJ databases">
        <title>Genome sequencing and assembly of Clostridium tagluense strain A121.</title>
        <authorList>
            <person name="Murakami T."/>
            <person name="Segawa T."/>
            <person name="Shcherbakova V.A."/>
            <person name="Mori H."/>
            <person name="Yoshimura Y."/>
        </authorList>
    </citation>
    <scope>NUCLEOTIDE SEQUENCE [LARGE SCALE GENOMIC DNA]</scope>
    <source>
        <strain evidence="1 2">A121</strain>
    </source>
</reference>
<evidence type="ECO:0000313" key="1">
    <source>
        <dbReference type="EMBL" id="GCD08838.1"/>
    </source>
</evidence>
<name>A0A401UH13_9CLOT</name>
<evidence type="ECO:0000313" key="2">
    <source>
        <dbReference type="Proteomes" id="UP000287872"/>
    </source>
</evidence>
<dbReference type="OrthoDB" id="3828611at2"/>
<protein>
    <submittedName>
        <fullName evidence="1">Ethanolamine utilization protein EutQ</fullName>
    </submittedName>
</protein>
<dbReference type="InterPro" id="IPR011051">
    <property type="entry name" value="RmlC_Cupin_sf"/>
</dbReference>
<dbReference type="PANTHER" id="PTHR36169">
    <property type="entry name" value="ETHANOLAMINE UTILIZATION PROTEIN EUTQ"/>
    <property type="match status" value="1"/>
</dbReference>
<comment type="caution">
    <text evidence="1">The sequence shown here is derived from an EMBL/GenBank/DDBJ whole genome shotgun (WGS) entry which is preliminary data.</text>
</comment>
<dbReference type="Gene3D" id="2.60.120.10">
    <property type="entry name" value="Jelly Rolls"/>
    <property type="match status" value="1"/>
</dbReference>
<dbReference type="Proteomes" id="UP000287872">
    <property type="component" value="Unassembled WGS sequence"/>
</dbReference>
<keyword evidence="2" id="KW-1185">Reference proteome</keyword>
<dbReference type="Pfam" id="PF06249">
    <property type="entry name" value="EutQ"/>
    <property type="match status" value="1"/>
</dbReference>
<sequence>MKKLICVKDVENVEKKGQKVFYIDSNTIITPSAKDAAKACGIEFSTETPVCAVKSSEANVCEVKSSQPQACAAKNSCEEIASSLAKASDGGIDTDMIYKVFKAMMDKGLLNGILDSFSNKPYIAEIDPCGLKVVRGSSVKMEVLDTGNPSDKVFYQEIINGDDGCKMNAGVITIEGCTFDWETACQELYYVIEGTLTVTVDGKIYTAHSGDSVFFPKGAKLAFGSPDKMKAFYATY</sequence>
<organism evidence="1 2">
    <name type="scientific">Clostridium tagluense</name>
    <dbReference type="NCBI Taxonomy" id="360422"/>
    <lineage>
        <taxon>Bacteria</taxon>
        <taxon>Bacillati</taxon>
        <taxon>Bacillota</taxon>
        <taxon>Clostridia</taxon>
        <taxon>Eubacteriales</taxon>
        <taxon>Clostridiaceae</taxon>
        <taxon>Clostridium</taxon>
    </lineage>
</organism>
<proteinExistence type="predicted"/>